<keyword evidence="8" id="KW-0408">Iron</keyword>
<dbReference type="PANTHER" id="PTHR43084:SF1">
    <property type="entry name" value="PERSULFIDE DIOXYGENASE ETHE1, MITOCHONDRIAL"/>
    <property type="match status" value="1"/>
</dbReference>
<comment type="cofactor">
    <cofactor evidence="1">
        <name>Fe(2+)</name>
        <dbReference type="ChEBI" id="CHEBI:29033"/>
    </cofactor>
</comment>
<dbReference type="Gene3D" id="3.40.250.10">
    <property type="entry name" value="Rhodanese-like domain"/>
    <property type="match status" value="1"/>
</dbReference>
<dbReference type="CDD" id="cd07724">
    <property type="entry name" value="POD-like_MBL-fold"/>
    <property type="match status" value="1"/>
</dbReference>
<keyword evidence="7" id="KW-0560">Oxidoreductase</keyword>
<evidence type="ECO:0000256" key="3">
    <source>
        <dbReference type="ARBA" id="ARBA00022723"/>
    </source>
</evidence>
<keyword evidence="3" id="KW-0479">Metal-binding</keyword>
<evidence type="ECO:0000259" key="9">
    <source>
        <dbReference type="PROSITE" id="PS50206"/>
    </source>
</evidence>
<dbReference type="EC" id="3.-.-.-" evidence="10"/>
<evidence type="ECO:0000313" key="10">
    <source>
        <dbReference type="EMBL" id="SJM91681.1"/>
    </source>
</evidence>
<dbReference type="SMART" id="SM00450">
    <property type="entry name" value="RHOD"/>
    <property type="match status" value="1"/>
</dbReference>
<keyword evidence="4" id="KW-0809">Transit peptide</keyword>
<dbReference type="InterPro" id="IPR036873">
    <property type="entry name" value="Rhodanese-like_dom_sf"/>
</dbReference>
<evidence type="ECO:0000256" key="2">
    <source>
        <dbReference type="ARBA" id="ARBA00006759"/>
    </source>
</evidence>
<dbReference type="GO" id="GO:0070813">
    <property type="term" value="P:hydrogen sulfide metabolic process"/>
    <property type="evidence" value="ECO:0007669"/>
    <property type="project" value="TreeGrafter"/>
</dbReference>
<dbReference type="FunFam" id="3.60.15.10:FF:000013">
    <property type="entry name" value="Persulfide dioxygenase ETHE1, mitochondrial"/>
    <property type="match status" value="1"/>
</dbReference>
<keyword evidence="10" id="KW-0378">Hydrolase</keyword>
<comment type="similarity">
    <text evidence="2">Belongs to the metallo-beta-lactamase superfamily. Glyoxalase II family.</text>
</comment>
<dbReference type="RefSeq" id="WP_087143058.1">
    <property type="nucleotide sequence ID" value="NZ_FUKI01000094.1"/>
</dbReference>
<dbReference type="InterPro" id="IPR036866">
    <property type="entry name" value="RibonucZ/Hydroxyglut_hydro"/>
</dbReference>
<evidence type="ECO:0000256" key="1">
    <source>
        <dbReference type="ARBA" id="ARBA00001954"/>
    </source>
</evidence>
<dbReference type="AlphaFoldDB" id="A0A1R4H6L3"/>
<feature type="domain" description="Rhodanese" evidence="9">
    <location>
        <begin position="292"/>
        <end position="377"/>
    </location>
</feature>
<dbReference type="Pfam" id="PF00753">
    <property type="entry name" value="Lactamase_B"/>
    <property type="match status" value="1"/>
</dbReference>
<dbReference type="PROSITE" id="PS50206">
    <property type="entry name" value="RHODANESE_3"/>
    <property type="match status" value="1"/>
</dbReference>
<dbReference type="Gene3D" id="3.60.15.10">
    <property type="entry name" value="Ribonuclease Z/Hydroxyacylglutathione hydrolase-like"/>
    <property type="match status" value="1"/>
</dbReference>
<evidence type="ECO:0000313" key="11">
    <source>
        <dbReference type="Proteomes" id="UP000195667"/>
    </source>
</evidence>
<name>A0A1R4H6L3_9GAMM</name>
<protein>
    <submittedName>
        <fullName evidence="10">Beta-lactamase hydrolase-like protein Blh</fullName>
        <ecNumber evidence="10">3.-.-.-</ecNumber>
    </submittedName>
</protein>
<dbReference type="PANTHER" id="PTHR43084">
    <property type="entry name" value="PERSULFIDE DIOXYGENASE ETHE1"/>
    <property type="match status" value="1"/>
</dbReference>
<proteinExistence type="inferred from homology"/>
<dbReference type="CDD" id="cd00158">
    <property type="entry name" value="RHOD"/>
    <property type="match status" value="1"/>
</dbReference>
<dbReference type="SUPFAM" id="SSF52821">
    <property type="entry name" value="Rhodanese/Cell cycle control phosphatase"/>
    <property type="match status" value="1"/>
</dbReference>
<dbReference type="Proteomes" id="UP000195667">
    <property type="component" value="Unassembled WGS sequence"/>
</dbReference>
<dbReference type="InterPro" id="IPR044528">
    <property type="entry name" value="POD-like_MBL-fold"/>
</dbReference>
<gene>
    <name evidence="10" type="primary">blh</name>
    <name evidence="10" type="ORF">CRENPOLYSF1_200036</name>
</gene>
<dbReference type="GO" id="GO:0006749">
    <property type="term" value="P:glutathione metabolic process"/>
    <property type="evidence" value="ECO:0007669"/>
    <property type="project" value="InterPro"/>
</dbReference>
<evidence type="ECO:0000256" key="8">
    <source>
        <dbReference type="ARBA" id="ARBA00023004"/>
    </source>
</evidence>
<dbReference type="Pfam" id="PF00581">
    <property type="entry name" value="Rhodanese"/>
    <property type="match status" value="1"/>
</dbReference>
<dbReference type="GO" id="GO:0050313">
    <property type="term" value="F:sulfur dioxygenase activity"/>
    <property type="evidence" value="ECO:0007669"/>
    <property type="project" value="InterPro"/>
</dbReference>
<dbReference type="GO" id="GO:0016787">
    <property type="term" value="F:hydrolase activity"/>
    <property type="evidence" value="ECO:0007669"/>
    <property type="project" value="UniProtKB-KW"/>
</dbReference>
<dbReference type="EMBL" id="FUKI01000094">
    <property type="protein sequence ID" value="SJM91681.1"/>
    <property type="molecule type" value="Genomic_DNA"/>
</dbReference>
<organism evidence="10 11">
    <name type="scientific">Crenothrix polyspora</name>
    <dbReference type="NCBI Taxonomy" id="360316"/>
    <lineage>
        <taxon>Bacteria</taxon>
        <taxon>Pseudomonadati</taxon>
        <taxon>Pseudomonadota</taxon>
        <taxon>Gammaproteobacteria</taxon>
        <taxon>Methylococcales</taxon>
        <taxon>Crenotrichaceae</taxon>
        <taxon>Crenothrix</taxon>
    </lineage>
</organism>
<evidence type="ECO:0000256" key="6">
    <source>
        <dbReference type="ARBA" id="ARBA00022990"/>
    </source>
</evidence>
<dbReference type="InterPro" id="IPR051682">
    <property type="entry name" value="Mito_Persulfide_Diox"/>
</dbReference>
<dbReference type="GO" id="GO:0046872">
    <property type="term" value="F:metal ion binding"/>
    <property type="evidence" value="ECO:0007669"/>
    <property type="project" value="UniProtKB-KW"/>
</dbReference>
<dbReference type="SMART" id="SM00849">
    <property type="entry name" value="Lactamase_B"/>
    <property type="match status" value="1"/>
</dbReference>
<dbReference type="OrthoDB" id="9784009at2"/>
<evidence type="ECO:0000256" key="5">
    <source>
        <dbReference type="ARBA" id="ARBA00022964"/>
    </source>
</evidence>
<accession>A0A1R4H6L3</accession>
<dbReference type="InterPro" id="IPR001279">
    <property type="entry name" value="Metallo-B-lactamas"/>
</dbReference>
<evidence type="ECO:0000256" key="7">
    <source>
        <dbReference type="ARBA" id="ARBA00023002"/>
    </source>
</evidence>
<keyword evidence="6" id="KW-0007">Acetylation</keyword>
<dbReference type="InterPro" id="IPR001763">
    <property type="entry name" value="Rhodanese-like_dom"/>
</dbReference>
<dbReference type="SUPFAM" id="SSF56281">
    <property type="entry name" value="Metallo-hydrolase/oxidoreductase"/>
    <property type="match status" value="1"/>
</dbReference>
<keyword evidence="11" id="KW-1185">Reference proteome</keyword>
<sequence length="379" mass="41664">MLFKQLFDQETWTYTYLIADTANKEAMLIDPVNTHIDDYLALLAEHGLQLKYTLETHVHADHITASGLLRQRLGAQTGVSALCGAETADFQIQDGDIFAFSNGEQLKVIATPGHTKGSISFLWRDRLFTGDALFIGGCGRTDFQGGDAGALYDCITQRLFTLPDETLVYPGHDYQQRWVSSIMQERTTNPRLAGKTREQFIEIMNNLNLPRPRLIDEAVSANRYCGLEENEHQDAVAHRENVRETTKTTDVPVVNCGGNMPASGGATVQDMVAAAKQHITEVNVANAKQLLAEGNITLIDTREESEYAAGHVEQAIPLPRGVLEFKIGTIPELANKSKPVLIYCRTGGRSALAAQSLQTLGYTHVLSVAGGYEAWQKTV</sequence>
<evidence type="ECO:0000256" key="4">
    <source>
        <dbReference type="ARBA" id="ARBA00022946"/>
    </source>
</evidence>
<reference evidence="11" key="1">
    <citation type="submission" date="2017-02" db="EMBL/GenBank/DDBJ databases">
        <authorList>
            <person name="Daims H."/>
        </authorList>
    </citation>
    <scope>NUCLEOTIDE SEQUENCE [LARGE SCALE GENOMIC DNA]</scope>
</reference>
<keyword evidence="5" id="KW-0223">Dioxygenase</keyword>